<evidence type="ECO:0000256" key="1">
    <source>
        <dbReference type="SAM" id="MobiDB-lite"/>
    </source>
</evidence>
<dbReference type="EMBL" id="HACG01018571">
    <property type="protein sequence ID" value="CEK65436.1"/>
    <property type="molecule type" value="Transcribed_RNA"/>
</dbReference>
<feature type="non-terminal residue" evidence="2">
    <location>
        <position position="1"/>
    </location>
</feature>
<organism evidence="2">
    <name type="scientific">Arion vulgaris</name>
    <dbReference type="NCBI Taxonomy" id="1028688"/>
    <lineage>
        <taxon>Eukaryota</taxon>
        <taxon>Metazoa</taxon>
        <taxon>Spiralia</taxon>
        <taxon>Lophotrochozoa</taxon>
        <taxon>Mollusca</taxon>
        <taxon>Gastropoda</taxon>
        <taxon>Heterobranchia</taxon>
        <taxon>Euthyneura</taxon>
        <taxon>Panpulmonata</taxon>
        <taxon>Eupulmonata</taxon>
        <taxon>Stylommatophora</taxon>
        <taxon>Helicina</taxon>
        <taxon>Arionoidea</taxon>
        <taxon>Arionidae</taxon>
        <taxon>Arion</taxon>
    </lineage>
</organism>
<dbReference type="AlphaFoldDB" id="A0A0B6ZC39"/>
<feature type="region of interest" description="Disordered" evidence="1">
    <location>
        <begin position="130"/>
        <end position="151"/>
    </location>
</feature>
<feature type="compositionally biased region" description="Basic and acidic residues" evidence="1">
    <location>
        <begin position="18"/>
        <end position="27"/>
    </location>
</feature>
<protein>
    <submittedName>
        <fullName evidence="2">Uncharacterized protein</fullName>
    </submittedName>
</protein>
<evidence type="ECO:0000313" key="2">
    <source>
        <dbReference type="EMBL" id="CEK65436.1"/>
    </source>
</evidence>
<proteinExistence type="predicted"/>
<reference evidence="2" key="1">
    <citation type="submission" date="2014-12" db="EMBL/GenBank/DDBJ databases">
        <title>Insight into the proteome of Arion vulgaris.</title>
        <authorList>
            <person name="Aradska J."/>
            <person name="Bulat T."/>
            <person name="Smidak R."/>
            <person name="Sarate P."/>
            <person name="Gangsoo J."/>
            <person name="Sialana F."/>
            <person name="Bilban M."/>
            <person name="Lubec G."/>
        </authorList>
    </citation>
    <scope>NUCLEOTIDE SEQUENCE</scope>
    <source>
        <tissue evidence="2">Skin</tissue>
    </source>
</reference>
<feature type="compositionally biased region" description="Polar residues" evidence="1">
    <location>
        <begin position="133"/>
        <end position="142"/>
    </location>
</feature>
<accession>A0A0B6ZC39</accession>
<feature type="compositionally biased region" description="Acidic residues" evidence="1">
    <location>
        <begin position="54"/>
        <end position="66"/>
    </location>
</feature>
<feature type="region of interest" description="Disordered" evidence="1">
    <location>
        <begin position="44"/>
        <end position="103"/>
    </location>
</feature>
<feature type="region of interest" description="Disordered" evidence="1">
    <location>
        <begin position="1"/>
        <end position="30"/>
    </location>
</feature>
<name>A0A0B6ZC39_9EUPU</name>
<gene>
    <name evidence="2" type="primary">ORF55012</name>
</gene>
<sequence length="151" mass="17199">TDSMERRRGILKRNTSLNKHDISEKTDMSSFPIVDPQLAQILKQRKQMVGDGSDKEEAEEKNDEVPDLVVRRGKPLSASEEIEETLRYSQQKAAQRGLNPDEDEGLKRLSVAERIYFMQNKIEEEKFAVVTPKSRSGLSTPRSRPRSGLIT</sequence>
<feature type="non-terminal residue" evidence="2">
    <location>
        <position position="151"/>
    </location>
</feature>